<feature type="transmembrane region" description="Helical" evidence="5">
    <location>
        <begin position="89"/>
        <end position="110"/>
    </location>
</feature>
<accession>A0ABU2MIX9</accession>
<reference evidence="7" key="1">
    <citation type="submission" date="2023-07" db="EMBL/GenBank/DDBJ databases">
        <title>30 novel species of actinomycetes from the DSMZ collection.</title>
        <authorList>
            <person name="Nouioui I."/>
        </authorList>
    </citation>
    <scope>NUCLEOTIDE SEQUENCE [LARGE SCALE GENOMIC DNA]</scope>
    <source>
        <strain evidence="7">DSM 44938</strain>
    </source>
</reference>
<gene>
    <name evidence="6" type="ORF">RM590_02685</name>
</gene>
<dbReference type="InterPro" id="IPR019109">
    <property type="entry name" value="MamF_MmsF"/>
</dbReference>
<protein>
    <submittedName>
        <fullName evidence="6">DUF4870 domain-containing protein</fullName>
    </submittedName>
</protein>
<evidence type="ECO:0000313" key="7">
    <source>
        <dbReference type="Proteomes" id="UP001183246"/>
    </source>
</evidence>
<comment type="caution">
    <text evidence="6">The sequence shown here is derived from an EMBL/GenBank/DDBJ whole genome shotgun (WGS) entry which is preliminary data.</text>
</comment>
<feature type="transmembrane region" description="Helical" evidence="5">
    <location>
        <begin position="12"/>
        <end position="32"/>
    </location>
</feature>
<name>A0ABU2MIX9_9ACTN</name>
<evidence type="ECO:0000256" key="1">
    <source>
        <dbReference type="ARBA" id="ARBA00004141"/>
    </source>
</evidence>
<evidence type="ECO:0000256" key="2">
    <source>
        <dbReference type="ARBA" id="ARBA00022692"/>
    </source>
</evidence>
<evidence type="ECO:0000256" key="3">
    <source>
        <dbReference type="ARBA" id="ARBA00022989"/>
    </source>
</evidence>
<dbReference type="Pfam" id="PF09685">
    <property type="entry name" value="MamF_MmsF"/>
    <property type="match status" value="1"/>
</dbReference>
<dbReference type="EMBL" id="JAVREL010000001">
    <property type="protein sequence ID" value="MDT0341553.1"/>
    <property type="molecule type" value="Genomic_DNA"/>
</dbReference>
<keyword evidence="2 5" id="KW-0812">Transmembrane</keyword>
<feature type="transmembrane region" description="Helical" evidence="5">
    <location>
        <begin position="53"/>
        <end position="74"/>
    </location>
</feature>
<evidence type="ECO:0000256" key="5">
    <source>
        <dbReference type="SAM" id="Phobius"/>
    </source>
</evidence>
<sequence>MEATASRRGPMWSYLSAAVVAWTLFGVFALWLPPLIIRARTHDPATRHHATAAVNFGLTSLIVLVTGALLSVLLDLDETSGSSSGTQPLPMMLAACYVLVGMVALVVGAARTAFGKEFRFIGAMSLRLVR</sequence>
<keyword evidence="7" id="KW-1185">Reference proteome</keyword>
<keyword evidence="4 5" id="KW-0472">Membrane</keyword>
<evidence type="ECO:0000256" key="4">
    <source>
        <dbReference type="ARBA" id="ARBA00023136"/>
    </source>
</evidence>
<dbReference type="RefSeq" id="WP_311702680.1">
    <property type="nucleotide sequence ID" value="NZ_JAVREL010000001.1"/>
</dbReference>
<dbReference type="Proteomes" id="UP001183246">
    <property type="component" value="Unassembled WGS sequence"/>
</dbReference>
<proteinExistence type="predicted"/>
<comment type="subcellular location">
    <subcellularLocation>
        <location evidence="1">Membrane</location>
        <topology evidence="1">Multi-pass membrane protein</topology>
    </subcellularLocation>
</comment>
<evidence type="ECO:0000313" key="6">
    <source>
        <dbReference type="EMBL" id="MDT0341553.1"/>
    </source>
</evidence>
<keyword evidence="3 5" id="KW-1133">Transmembrane helix</keyword>
<organism evidence="6 7">
    <name type="scientific">Streptomyces litchfieldiae</name>
    <dbReference type="NCBI Taxonomy" id="3075543"/>
    <lineage>
        <taxon>Bacteria</taxon>
        <taxon>Bacillati</taxon>
        <taxon>Actinomycetota</taxon>
        <taxon>Actinomycetes</taxon>
        <taxon>Kitasatosporales</taxon>
        <taxon>Streptomycetaceae</taxon>
        <taxon>Streptomyces</taxon>
    </lineage>
</organism>